<comment type="caution">
    <text evidence="2">The sequence shown here is derived from an EMBL/GenBank/DDBJ whole genome shotgun (WGS) entry which is preliminary data.</text>
</comment>
<evidence type="ECO:0000313" key="2">
    <source>
        <dbReference type="EMBL" id="GCF10890.1"/>
    </source>
</evidence>
<reference evidence="2 3" key="1">
    <citation type="submission" date="2019-01" db="EMBL/GenBank/DDBJ databases">
        <title>Draft genome sequence of Dictyobacter sp. Uno17.</title>
        <authorList>
            <person name="Wang C.M."/>
            <person name="Zheng Y."/>
            <person name="Sakai Y."/>
            <person name="Abe K."/>
            <person name="Yokota A."/>
            <person name="Yabe S."/>
        </authorList>
    </citation>
    <scope>NUCLEOTIDE SEQUENCE [LARGE SCALE GENOMIC DNA]</scope>
    <source>
        <strain evidence="2 3">Uno17</strain>
    </source>
</reference>
<proteinExistence type="predicted"/>
<protein>
    <submittedName>
        <fullName evidence="2">Uncharacterized protein</fullName>
    </submittedName>
</protein>
<sequence length="74" mass="8674">MKWLQPLSLPDPTPVPPTFDEKHTPEHPYCDDLSCWCHTNLPYHDTVQHPDRRQSAQDAERAYRFFGIGRRGGR</sequence>
<evidence type="ECO:0000256" key="1">
    <source>
        <dbReference type="SAM" id="MobiDB-lite"/>
    </source>
</evidence>
<name>A0A5A5TH44_9CHLR</name>
<dbReference type="AlphaFoldDB" id="A0A5A5TH44"/>
<feature type="region of interest" description="Disordered" evidence="1">
    <location>
        <begin position="1"/>
        <end position="20"/>
    </location>
</feature>
<dbReference type="EMBL" id="BIXY01000086">
    <property type="protein sequence ID" value="GCF10890.1"/>
    <property type="molecule type" value="Genomic_DNA"/>
</dbReference>
<dbReference type="Proteomes" id="UP000322530">
    <property type="component" value="Unassembled WGS sequence"/>
</dbReference>
<evidence type="ECO:0000313" key="3">
    <source>
        <dbReference type="Proteomes" id="UP000322530"/>
    </source>
</evidence>
<organism evidence="2 3">
    <name type="scientific">Dictyobacter arantiisoli</name>
    <dbReference type="NCBI Taxonomy" id="2014874"/>
    <lineage>
        <taxon>Bacteria</taxon>
        <taxon>Bacillati</taxon>
        <taxon>Chloroflexota</taxon>
        <taxon>Ktedonobacteria</taxon>
        <taxon>Ktedonobacterales</taxon>
        <taxon>Dictyobacteraceae</taxon>
        <taxon>Dictyobacter</taxon>
    </lineage>
</organism>
<dbReference type="RefSeq" id="WP_149403750.1">
    <property type="nucleotide sequence ID" value="NZ_BIXY01000086.1"/>
</dbReference>
<accession>A0A5A5TH44</accession>
<gene>
    <name evidence="2" type="ORF">KDI_44540</name>
</gene>
<keyword evidence="3" id="KW-1185">Reference proteome</keyword>